<dbReference type="InterPro" id="IPR005467">
    <property type="entry name" value="His_kinase_dom"/>
</dbReference>
<dbReference type="Pfam" id="PF07494">
    <property type="entry name" value="Reg_prop"/>
    <property type="match status" value="2"/>
</dbReference>
<dbReference type="InterPro" id="IPR013783">
    <property type="entry name" value="Ig-like_fold"/>
</dbReference>
<dbReference type="Pfam" id="PF00512">
    <property type="entry name" value="HisKA"/>
    <property type="match status" value="1"/>
</dbReference>
<dbReference type="Gene3D" id="3.30.565.10">
    <property type="entry name" value="Histidine kinase-like ATPase, C-terminal domain"/>
    <property type="match status" value="1"/>
</dbReference>
<dbReference type="SMART" id="SM00388">
    <property type="entry name" value="HisKA"/>
    <property type="match status" value="1"/>
</dbReference>
<dbReference type="InterPro" id="IPR011006">
    <property type="entry name" value="CheY-like_superfamily"/>
</dbReference>
<evidence type="ECO:0000256" key="2">
    <source>
        <dbReference type="ARBA" id="ARBA00012438"/>
    </source>
</evidence>
<evidence type="ECO:0000256" key="1">
    <source>
        <dbReference type="ARBA" id="ARBA00000085"/>
    </source>
</evidence>
<evidence type="ECO:0000256" key="5">
    <source>
        <dbReference type="ARBA" id="ARBA00023125"/>
    </source>
</evidence>
<dbReference type="PROSITE" id="PS00041">
    <property type="entry name" value="HTH_ARAC_FAMILY_1"/>
    <property type="match status" value="1"/>
</dbReference>
<dbReference type="SUPFAM" id="SSF55874">
    <property type="entry name" value="ATPase domain of HSP90 chaperone/DNA topoisomerase II/histidine kinase"/>
    <property type="match status" value="1"/>
</dbReference>
<dbReference type="Gene3D" id="1.10.10.60">
    <property type="entry name" value="Homeodomain-like"/>
    <property type="match status" value="1"/>
</dbReference>
<dbReference type="InterPro" id="IPR018060">
    <property type="entry name" value="HTH_AraC"/>
</dbReference>
<evidence type="ECO:0000256" key="3">
    <source>
        <dbReference type="ARBA" id="ARBA00022553"/>
    </source>
</evidence>
<dbReference type="EMBL" id="CP094669">
    <property type="protein sequence ID" value="UOG75699.1"/>
    <property type="molecule type" value="Genomic_DNA"/>
</dbReference>
<feature type="domain" description="HTH araC/xylS-type" evidence="9">
    <location>
        <begin position="1272"/>
        <end position="1370"/>
    </location>
</feature>
<dbReference type="PROSITE" id="PS01124">
    <property type="entry name" value="HTH_ARAC_FAMILY_2"/>
    <property type="match status" value="1"/>
</dbReference>
<organism evidence="12 13">
    <name type="scientific">Hymenobacter tibetensis</name>
    <dbReference type="NCBI Taxonomy" id="497967"/>
    <lineage>
        <taxon>Bacteria</taxon>
        <taxon>Pseudomonadati</taxon>
        <taxon>Bacteroidota</taxon>
        <taxon>Cytophagia</taxon>
        <taxon>Cytophagales</taxon>
        <taxon>Hymenobacteraceae</taxon>
        <taxon>Hymenobacter</taxon>
    </lineage>
</organism>
<keyword evidence="8" id="KW-0175">Coiled coil</keyword>
<name>A0ABY4D1D0_9BACT</name>
<dbReference type="SMART" id="SM00448">
    <property type="entry name" value="REC"/>
    <property type="match status" value="1"/>
</dbReference>
<dbReference type="PROSITE" id="PS50110">
    <property type="entry name" value="RESPONSE_REGULATORY"/>
    <property type="match status" value="1"/>
</dbReference>
<dbReference type="SUPFAM" id="SSF52172">
    <property type="entry name" value="CheY-like"/>
    <property type="match status" value="1"/>
</dbReference>
<dbReference type="SMART" id="SM00342">
    <property type="entry name" value="HTH_ARAC"/>
    <property type="match status" value="1"/>
</dbReference>
<dbReference type="SUPFAM" id="SSF47384">
    <property type="entry name" value="Homodimeric domain of signal transducing histidine kinase"/>
    <property type="match status" value="1"/>
</dbReference>
<dbReference type="PANTHER" id="PTHR43547">
    <property type="entry name" value="TWO-COMPONENT HISTIDINE KINASE"/>
    <property type="match status" value="1"/>
</dbReference>
<dbReference type="InterPro" id="IPR003594">
    <property type="entry name" value="HATPase_dom"/>
</dbReference>
<dbReference type="Pfam" id="PF00072">
    <property type="entry name" value="Response_reg"/>
    <property type="match status" value="1"/>
</dbReference>
<feature type="coiled-coil region" evidence="8">
    <location>
        <begin position="756"/>
        <end position="787"/>
    </location>
</feature>
<dbReference type="InterPro" id="IPR001789">
    <property type="entry name" value="Sig_transdc_resp-reg_receiver"/>
</dbReference>
<dbReference type="PROSITE" id="PS50109">
    <property type="entry name" value="HIS_KIN"/>
    <property type="match status" value="1"/>
</dbReference>
<keyword evidence="5" id="KW-0238">DNA-binding</keyword>
<sequence length="1370" mass="148422">MRPADAQTLASRDYTITDGLPQTVVYAICQDQQGRLWAGTQGGVCSFDGQQFRTIDVRQGLSDNHVTAVAAAPDGTLWLGHEYGGISSLRDGQLRRCRPRGLGALGYVQQVYPAGGSTVWVATAGQGLLRLDCRTTDTLVTRFTKATGLPSDSVSYVGAGPAGYVWVGTTKGLVVLQPQGQNHVVEAATMKLPLELRQASINSLFRVSDTLLWCATRTGLLRVSGRAGQPWRIQRFGTDEGLCANQVLRVVQDRRGRVWVATAGGLSRAVPGGRFTCFGGRNSLISDQAHDLLEDQEGNMWIVHDNGLTQHLADERFTQYTPQDGLPDNQVLAIEAVSPTEYWVGTRLGIVRFRPGATAGPLFERVPLRPGALGQYVRCLFRDRTGAVWLGTRGGGAARYNPVAKQWTYFDHVLGLAGQLVVSIAEDARGRVWLATREAGVTVFDPATNQFRTFDAQHGGLGTSSLWKVFRDRRGTLWLGTDDIGLVRVDTRQDVFQRVAGQPKQLSIGSICEDLRGNLWLGSIGSGLLRYDGRTMHGYGLEAGLQSNNPYFVQCDSTGQVWLGTNLGLDCFNPRTGRAVSYGLLEGFSGQETNQNAVVLARGNQLWVGTINGLMHYDPAGIQLNRRAPGISLTELRIFLKDTPARSGLVLPHHLNHLTFDYVGVSLTNPAKVRYRYRLVGSDTDWTDPLTATSVTYSNLPPGPYTFEVKAANNDGVWNTRPARFHFTIKPPWWGTWWAYLLYAGLFGTVIFGVRRATQERERERANRRLERQALEHLQALDRVKSDFFANISHEFRTPLTLILGPAELLADNPPTDPALVRKHSSLVVRHARKLLRLINQLLDLSKLEAGALQLNLVPGDAATFGARLLASFTSMAATQGVALHLRTPNVPVPLVFDPEKLEDILTNLLANALRFTPAGGEVTLEVRDEAASPAAALGAVSFVVRDTGSGISLAHQAHLFDRFYQAATPDATGRHTGTGLGLALVKELTELHGGTVAVASQPEQGAVFTVTLPRRQLLAVAEATPVTGNATDGLPEVEALATDTLAGAPTAASASNEKEVLHFENEAVAAAPMPPPSEKEMDAEMEVVLVIEDHPDVQQFICESLAPAGYRVLVASNGTAGVALARETVPDLVLSDVMMPPGPDGYQVCEQLKTDPATSHIPVVLLTARADARDKLQGLETGADAYLAKPFNPRELRAQVRNLLTLRRRLQSHFTLAPTSLPASEPSAVPTATSVTPGSYNVAVPSALVSPLEQHAAAVAALPSLDQAFLRRVEQAVESHLDDGEFSVEALSQEVALSRAQLHRKLKALTGQAPSDFIRTTRLLRAHALLQGQVGNVAEVAYQVGFNSPAHFSTSFSKQFGYAPSEVNK</sequence>
<dbReference type="Gene3D" id="3.40.50.2300">
    <property type="match status" value="1"/>
</dbReference>
<keyword evidence="13" id="KW-1185">Reference proteome</keyword>
<evidence type="ECO:0000259" key="10">
    <source>
        <dbReference type="PROSITE" id="PS50109"/>
    </source>
</evidence>
<evidence type="ECO:0000259" key="9">
    <source>
        <dbReference type="PROSITE" id="PS01124"/>
    </source>
</evidence>
<dbReference type="Pfam" id="PF12833">
    <property type="entry name" value="HTH_18"/>
    <property type="match status" value="1"/>
</dbReference>
<reference evidence="12 13" key="1">
    <citation type="submission" date="2022-03" db="EMBL/GenBank/DDBJ databases">
        <title>Hymenobactersp. isolated from the air.</title>
        <authorList>
            <person name="Won M."/>
            <person name="Kwon S.-W."/>
        </authorList>
    </citation>
    <scope>NUCLEOTIDE SEQUENCE [LARGE SCALE GENOMIC DNA]</scope>
    <source>
        <strain evidence="12 13">KACC 21982</strain>
    </source>
</reference>
<dbReference type="RefSeq" id="WP_243800011.1">
    <property type="nucleotide sequence ID" value="NZ_CP094669.1"/>
</dbReference>
<dbReference type="CDD" id="cd16922">
    <property type="entry name" value="HATPase_EvgS-ArcB-TorS-like"/>
    <property type="match status" value="1"/>
</dbReference>
<keyword evidence="4" id="KW-0805">Transcription regulation</keyword>
<dbReference type="Pfam" id="PF07495">
    <property type="entry name" value="Y_Y_Y"/>
    <property type="match status" value="1"/>
</dbReference>
<feature type="domain" description="Histidine kinase" evidence="10">
    <location>
        <begin position="791"/>
        <end position="1017"/>
    </location>
</feature>
<dbReference type="InterPro" id="IPR018062">
    <property type="entry name" value="HTH_AraC-typ_CS"/>
</dbReference>
<dbReference type="InterPro" id="IPR015943">
    <property type="entry name" value="WD40/YVTN_repeat-like_dom_sf"/>
</dbReference>
<gene>
    <name evidence="12" type="ORF">MTX78_03675</name>
</gene>
<dbReference type="Gene3D" id="2.130.10.10">
    <property type="entry name" value="YVTN repeat-like/Quinoprotein amine dehydrogenase"/>
    <property type="match status" value="4"/>
</dbReference>
<dbReference type="InterPro" id="IPR011110">
    <property type="entry name" value="Reg_prop"/>
</dbReference>
<dbReference type="SMART" id="SM00387">
    <property type="entry name" value="HATPase_c"/>
    <property type="match status" value="1"/>
</dbReference>
<proteinExistence type="predicted"/>
<dbReference type="InterPro" id="IPR009057">
    <property type="entry name" value="Homeodomain-like_sf"/>
</dbReference>
<feature type="modified residue" description="4-aspartylphosphate" evidence="7">
    <location>
        <position position="1137"/>
    </location>
</feature>
<evidence type="ECO:0000313" key="12">
    <source>
        <dbReference type="EMBL" id="UOG75699.1"/>
    </source>
</evidence>
<dbReference type="PANTHER" id="PTHR43547:SF2">
    <property type="entry name" value="HYBRID SIGNAL TRANSDUCTION HISTIDINE KINASE C"/>
    <property type="match status" value="1"/>
</dbReference>
<feature type="domain" description="Response regulatory" evidence="11">
    <location>
        <begin position="1088"/>
        <end position="1205"/>
    </location>
</feature>
<dbReference type="SUPFAM" id="SSF46689">
    <property type="entry name" value="Homeodomain-like"/>
    <property type="match status" value="1"/>
</dbReference>
<dbReference type="Proteomes" id="UP000831113">
    <property type="component" value="Chromosome"/>
</dbReference>
<dbReference type="InterPro" id="IPR036890">
    <property type="entry name" value="HATPase_C_sf"/>
</dbReference>
<dbReference type="SUPFAM" id="SSF63829">
    <property type="entry name" value="Calcium-dependent phosphotriesterase"/>
    <property type="match status" value="3"/>
</dbReference>
<comment type="catalytic activity">
    <reaction evidence="1">
        <text>ATP + protein L-histidine = ADP + protein N-phospho-L-histidine.</text>
        <dbReference type="EC" id="2.7.13.3"/>
    </reaction>
</comment>
<dbReference type="EC" id="2.7.13.3" evidence="2"/>
<protein>
    <recommendedName>
        <fullName evidence="2">histidine kinase</fullName>
        <ecNumber evidence="2">2.7.13.3</ecNumber>
    </recommendedName>
</protein>
<dbReference type="InterPro" id="IPR003661">
    <property type="entry name" value="HisK_dim/P_dom"/>
</dbReference>
<dbReference type="InterPro" id="IPR036097">
    <property type="entry name" value="HisK_dim/P_sf"/>
</dbReference>
<keyword evidence="6" id="KW-0804">Transcription</keyword>
<dbReference type="Pfam" id="PF02518">
    <property type="entry name" value="HATPase_c"/>
    <property type="match status" value="1"/>
</dbReference>
<dbReference type="PRINTS" id="PR00344">
    <property type="entry name" value="BCTRLSENSOR"/>
</dbReference>
<evidence type="ECO:0000313" key="13">
    <source>
        <dbReference type="Proteomes" id="UP000831113"/>
    </source>
</evidence>
<dbReference type="InterPro" id="IPR011123">
    <property type="entry name" value="Y_Y_Y"/>
</dbReference>
<evidence type="ECO:0000256" key="7">
    <source>
        <dbReference type="PROSITE-ProRule" id="PRU00169"/>
    </source>
</evidence>
<dbReference type="InterPro" id="IPR004358">
    <property type="entry name" value="Sig_transdc_His_kin-like_C"/>
</dbReference>
<keyword evidence="3 7" id="KW-0597">Phosphoprotein</keyword>
<accession>A0ABY4D1D0</accession>
<dbReference type="Gene3D" id="2.60.40.10">
    <property type="entry name" value="Immunoglobulins"/>
    <property type="match status" value="1"/>
</dbReference>
<evidence type="ECO:0000256" key="4">
    <source>
        <dbReference type="ARBA" id="ARBA00023015"/>
    </source>
</evidence>
<dbReference type="CDD" id="cd00082">
    <property type="entry name" value="HisKA"/>
    <property type="match status" value="1"/>
</dbReference>
<evidence type="ECO:0000256" key="6">
    <source>
        <dbReference type="ARBA" id="ARBA00023163"/>
    </source>
</evidence>
<dbReference type="Gene3D" id="1.10.287.130">
    <property type="match status" value="1"/>
</dbReference>
<evidence type="ECO:0000256" key="8">
    <source>
        <dbReference type="SAM" id="Coils"/>
    </source>
</evidence>
<evidence type="ECO:0000259" key="11">
    <source>
        <dbReference type="PROSITE" id="PS50110"/>
    </source>
</evidence>